<gene>
    <name evidence="3" type="ORF">N7494_005315</name>
</gene>
<dbReference type="Proteomes" id="UP001220324">
    <property type="component" value="Unassembled WGS sequence"/>
</dbReference>
<dbReference type="InterPro" id="IPR009057">
    <property type="entry name" value="Homeodomain-like_sf"/>
</dbReference>
<dbReference type="InterPro" id="IPR007889">
    <property type="entry name" value="HTH_Psq"/>
</dbReference>
<dbReference type="GO" id="GO:0003677">
    <property type="term" value="F:DNA binding"/>
    <property type="evidence" value="ECO:0007669"/>
    <property type="project" value="InterPro"/>
</dbReference>
<evidence type="ECO:0000313" key="3">
    <source>
        <dbReference type="EMBL" id="KAJ5544036.1"/>
    </source>
</evidence>
<dbReference type="SUPFAM" id="SSF46689">
    <property type="entry name" value="Homeodomain-like"/>
    <property type="match status" value="1"/>
</dbReference>
<dbReference type="Pfam" id="PF05225">
    <property type="entry name" value="HTH_psq"/>
    <property type="match status" value="1"/>
</dbReference>
<protein>
    <recommendedName>
        <fullName evidence="2">HTH psq-type domain-containing protein</fullName>
    </recommendedName>
</protein>
<comment type="caution">
    <text evidence="3">The sequence shown here is derived from an EMBL/GenBank/DDBJ whole genome shotgun (WGS) entry which is preliminary data.</text>
</comment>
<organism evidence="3 4">
    <name type="scientific">Penicillium frequentans</name>
    <dbReference type="NCBI Taxonomy" id="3151616"/>
    <lineage>
        <taxon>Eukaryota</taxon>
        <taxon>Fungi</taxon>
        <taxon>Dikarya</taxon>
        <taxon>Ascomycota</taxon>
        <taxon>Pezizomycotina</taxon>
        <taxon>Eurotiomycetes</taxon>
        <taxon>Eurotiomycetidae</taxon>
        <taxon>Eurotiales</taxon>
        <taxon>Aspergillaceae</taxon>
        <taxon>Penicillium</taxon>
    </lineage>
</organism>
<evidence type="ECO:0000256" key="1">
    <source>
        <dbReference type="SAM" id="MobiDB-lite"/>
    </source>
</evidence>
<name>A0AAD6GHE0_9EURO</name>
<sequence>MPQKAPNEEDLLRIALAAYNDKKFSSLRKAADHYHVSYSNLRGRKNGLQSLSDRPSHNKAVNADQEKALLS</sequence>
<reference evidence="3 4" key="1">
    <citation type="journal article" date="2023" name="IMA Fungus">
        <title>Comparative genomic study of the Penicillium genus elucidates a diverse pangenome and 15 lateral gene transfer events.</title>
        <authorList>
            <person name="Petersen C."/>
            <person name="Sorensen T."/>
            <person name="Nielsen M.R."/>
            <person name="Sondergaard T.E."/>
            <person name="Sorensen J.L."/>
            <person name="Fitzpatrick D.A."/>
            <person name="Frisvad J.C."/>
            <person name="Nielsen K.L."/>
        </authorList>
    </citation>
    <scope>NUCLEOTIDE SEQUENCE [LARGE SCALE GENOMIC DNA]</scope>
    <source>
        <strain evidence="3 4">IBT 35679</strain>
    </source>
</reference>
<keyword evidence="4" id="KW-1185">Reference proteome</keyword>
<evidence type="ECO:0000259" key="2">
    <source>
        <dbReference type="Pfam" id="PF05225"/>
    </source>
</evidence>
<dbReference type="EMBL" id="JAQIZZ010000004">
    <property type="protein sequence ID" value="KAJ5544036.1"/>
    <property type="molecule type" value="Genomic_DNA"/>
</dbReference>
<dbReference type="AlphaFoldDB" id="A0AAD6GHE0"/>
<feature type="domain" description="HTH psq-type" evidence="2">
    <location>
        <begin position="10"/>
        <end position="47"/>
    </location>
</feature>
<evidence type="ECO:0000313" key="4">
    <source>
        <dbReference type="Proteomes" id="UP001220324"/>
    </source>
</evidence>
<accession>A0AAD6GHE0</accession>
<proteinExistence type="predicted"/>
<feature type="region of interest" description="Disordered" evidence="1">
    <location>
        <begin position="44"/>
        <end position="71"/>
    </location>
</feature>